<dbReference type="EMBL" id="FUWX01000016">
    <property type="protein sequence ID" value="SJZ94816.1"/>
    <property type="molecule type" value="Genomic_DNA"/>
</dbReference>
<dbReference type="GO" id="GO:0006364">
    <property type="term" value="P:rRNA processing"/>
    <property type="evidence" value="ECO:0007669"/>
    <property type="project" value="UniProtKB-UniRule"/>
</dbReference>
<proteinExistence type="inferred from homology"/>
<dbReference type="InterPro" id="IPR025156">
    <property type="entry name" value="RNase_M5_C"/>
</dbReference>
<dbReference type="SMART" id="SM00493">
    <property type="entry name" value="TOPRIM"/>
    <property type="match status" value="1"/>
</dbReference>
<dbReference type="InterPro" id="IPR004466">
    <property type="entry name" value="RNase_M5"/>
</dbReference>
<evidence type="ECO:0000256" key="6">
    <source>
        <dbReference type="ARBA" id="ARBA00022730"/>
    </source>
</evidence>
<dbReference type="OrthoDB" id="9791329at2"/>
<dbReference type="Proteomes" id="UP000191153">
    <property type="component" value="Unassembled WGS sequence"/>
</dbReference>
<dbReference type="SUPFAM" id="SSF110455">
    <property type="entry name" value="Toprim domain"/>
    <property type="match status" value="1"/>
</dbReference>
<organism evidence="14 15">
    <name type="scientific">Cetobacterium ceti</name>
    <dbReference type="NCBI Taxonomy" id="180163"/>
    <lineage>
        <taxon>Bacteria</taxon>
        <taxon>Fusobacteriati</taxon>
        <taxon>Fusobacteriota</taxon>
        <taxon>Fusobacteriia</taxon>
        <taxon>Fusobacteriales</taxon>
        <taxon>Fusobacteriaceae</taxon>
        <taxon>Cetobacterium</taxon>
    </lineage>
</organism>
<dbReference type="GO" id="GO:0005737">
    <property type="term" value="C:cytoplasm"/>
    <property type="evidence" value="ECO:0007669"/>
    <property type="project" value="UniProtKB-SubCell"/>
</dbReference>
<dbReference type="Pfam" id="PF13331">
    <property type="entry name" value="DUF4093"/>
    <property type="match status" value="1"/>
</dbReference>
<dbReference type="Pfam" id="PF01751">
    <property type="entry name" value="Toprim"/>
    <property type="match status" value="1"/>
</dbReference>
<protein>
    <recommendedName>
        <fullName evidence="11 12">Ribonuclease M5</fullName>
        <ecNumber evidence="11 12">3.1.26.8</ecNumber>
    </recommendedName>
    <alternativeName>
        <fullName evidence="11">RNase M5</fullName>
    </alternativeName>
    <alternativeName>
        <fullName evidence="11">Ribosomal RNA terminal maturase M5</fullName>
    </alternativeName>
</protein>
<dbReference type="STRING" id="180163.SAMN02745174_02029"/>
<comment type="function">
    <text evidence="11">Required for correct processing of both the 5' and 3' ends of 5S rRNA precursor. Cleaves both sides of a double-stranded region yielding mature 5S rRNA in one step.</text>
</comment>
<evidence type="ECO:0000256" key="5">
    <source>
        <dbReference type="ARBA" id="ARBA00022723"/>
    </source>
</evidence>
<dbReference type="GO" id="GO:0046872">
    <property type="term" value="F:metal ion binding"/>
    <property type="evidence" value="ECO:0007669"/>
    <property type="project" value="UniProtKB-KW"/>
</dbReference>
<keyword evidence="6 11" id="KW-0699">rRNA-binding</keyword>
<keyword evidence="15" id="KW-1185">Reference proteome</keyword>
<keyword evidence="7 11" id="KW-0255">Endonuclease</keyword>
<evidence type="ECO:0000256" key="8">
    <source>
        <dbReference type="ARBA" id="ARBA00022801"/>
    </source>
</evidence>
<evidence type="ECO:0000313" key="14">
    <source>
        <dbReference type="EMBL" id="SJZ94816.1"/>
    </source>
</evidence>
<keyword evidence="2 11" id="KW-0690">Ribosome biogenesis</keyword>
<keyword evidence="9" id="KW-0460">Magnesium</keyword>
<dbReference type="GO" id="GO:0043822">
    <property type="term" value="F:ribonuclease M5 activity"/>
    <property type="evidence" value="ECO:0007669"/>
    <property type="project" value="UniProtKB-UniRule"/>
</dbReference>
<dbReference type="CDD" id="cd01027">
    <property type="entry name" value="TOPRIM_RNase_M5_like"/>
    <property type="match status" value="1"/>
</dbReference>
<evidence type="ECO:0000256" key="4">
    <source>
        <dbReference type="ARBA" id="ARBA00022722"/>
    </source>
</evidence>
<evidence type="ECO:0000313" key="15">
    <source>
        <dbReference type="Proteomes" id="UP000191153"/>
    </source>
</evidence>
<dbReference type="AlphaFoldDB" id="A0A1T4PU29"/>
<evidence type="ECO:0000256" key="3">
    <source>
        <dbReference type="ARBA" id="ARBA00022552"/>
    </source>
</evidence>
<comment type="subcellular location">
    <subcellularLocation>
        <location evidence="11">Cytoplasm</location>
    </subcellularLocation>
</comment>
<dbReference type="InterPro" id="IPR034141">
    <property type="entry name" value="TOPRIM_RNase_M5-like"/>
</dbReference>
<keyword evidence="10 11" id="KW-0694">RNA-binding</keyword>
<dbReference type="PANTHER" id="PTHR39156">
    <property type="entry name" value="RIBONUCLEASE M5"/>
    <property type="match status" value="1"/>
</dbReference>
<keyword evidence="4 11" id="KW-0540">Nuclease</keyword>
<evidence type="ECO:0000256" key="9">
    <source>
        <dbReference type="ARBA" id="ARBA00022842"/>
    </source>
</evidence>
<evidence type="ECO:0000256" key="1">
    <source>
        <dbReference type="ARBA" id="ARBA00022490"/>
    </source>
</evidence>
<dbReference type="RefSeq" id="WP_078694482.1">
    <property type="nucleotide sequence ID" value="NZ_FUWX01000016.1"/>
</dbReference>
<evidence type="ECO:0000256" key="11">
    <source>
        <dbReference type="HAMAP-Rule" id="MF_01469"/>
    </source>
</evidence>
<evidence type="ECO:0000259" key="13">
    <source>
        <dbReference type="PROSITE" id="PS50880"/>
    </source>
</evidence>
<gene>
    <name evidence="11" type="primary">rnmV</name>
    <name evidence="14" type="ORF">SAMN02745174_02029</name>
</gene>
<evidence type="ECO:0000256" key="10">
    <source>
        <dbReference type="ARBA" id="ARBA00022884"/>
    </source>
</evidence>
<dbReference type="FunFam" id="3.40.1360.10:FF:000006">
    <property type="entry name" value="Ribonuclease M5"/>
    <property type="match status" value="1"/>
</dbReference>
<comment type="catalytic activity">
    <reaction evidence="11">
        <text>Endonucleolytic cleavage of RNA, removing 21 and 42 nucleotides, respectively, from the 5'- and 3'-termini of a 5S-rRNA precursor.</text>
        <dbReference type="EC" id="3.1.26.8"/>
    </reaction>
</comment>
<sequence length="184" mass="20680">MKKIIKEVIVVEGKDDVSAVKAAVDAELIITNGFAIRKKGNIEKLRKAYENQGLIVLTDPDFVGKELRRYIQKYFPNVKHAYITRSAGTKDGDIGIENACPEVIIEALEKAKCETIENKENLFTMDLLLDYGLIGNNNSKEIREKFCGLLGIGYGNGKQLLGKLNRYGITMEEFEKAIKNTYEN</sequence>
<keyword evidence="8 11" id="KW-0378">Hydrolase</keyword>
<dbReference type="Gene3D" id="3.40.1360.10">
    <property type="match status" value="1"/>
</dbReference>
<keyword evidence="3 11" id="KW-0698">rRNA processing</keyword>
<name>A0A1T4PU29_9FUSO</name>
<dbReference type="NCBIfam" id="TIGR00334">
    <property type="entry name" value="5S_RNA_mat_M5"/>
    <property type="match status" value="1"/>
</dbReference>
<comment type="similarity">
    <text evidence="11">Belongs to the ribonuclease M5 family.</text>
</comment>
<dbReference type="EC" id="3.1.26.8" evidence="11 12"/>
<dbReference type="InterPro" id="IPR006171">
    <property type="entry name" value="TOPRIM_dom"/>
</dbReference>
<evidence type="ECO:0000256" key="7">
    <source>
        <dbReference type="ARBA" id="ARBA00022759"/>
    </source>
</evidence>
<evidence type="ECO:0000256" key="12">
    <source>
        <dbReference type="NCBIfam" id="TIGR00334"/>
    </source>
</evidence>
<keyword evidence="5" id="KW-0479">Metal-binding</keyword>
<feature type="domain" description="Toprim" evidence="13">
    <location>
        <begin position="6"/>
        <end position="90"/>
    </location>
</feature>
<dbReference type="GO" id="GO:0019843">
    <property type="term" value="F:rRNA binding"/>
    <property type="evidence" value="ECO:0007669"/>
    <property type="project" value="UniProtKB-KW"/>
</dbReference>
<dbReference type="PROSITE" id="PS50880">
    <property type="entry name" value="TOPRIM"/>
    <property type="match status" value="1"/>
</dbReference>
<keyword evidence="1 11" id="KW-0963">Cytoplasm</keyword>
<reference evidence="14 15" key="1">
    <citation type="submission" date="2017-02" db="EMBL/GenBank/DDBJ databases">
        <authorList>
            <person name="Peterson S.W."/>
        </authorList>
    </citation>
    <scope>NUCLEOTIDE SEQUENCE [LARGE SCALE GENOMIC DNA]</scope>
    <source>
        <strain evidence="14 15">ATCC 700028</strain>
    </source>
</reference>
<evidence type="ECO:0000256" key="2">
    <source>
        <dbReference type="ARBA" id="ARBA00022517"/>
    </source>
</evidence>
<dbReference type="HAMAP" id="MF_01469">
    <property type="entry name" value="RNase_M5"/>
    <property type="match status" value="1"/>
</dbReference>
<dbReference type="PANTHER" id="PTHR39156:SF1">
    <property type="entry name" value="RIBONUCLEASE M5"/>
    <property type="match status" value="1"/>
</dbReference>
<accession>A0A1T4PU29</accession>